<name>A0AAN6UCB1_9PEZI</name>
<reference evidence="1" key="1">
    <citation type="journal article" date="2023" name="Mol. Phylogenet. Evol.">
        <title>Genome-scale phylogeny and comparative genomics of the fungal order Sordariales.</title>
        <authorList>
            <person name="Hensen N."/>
            <person name="Bonometti L."/>
            <person name="Westerberg I."/>
            <person name="Brannstrom I.O."/>
            <person name="Guillou S."/>
            <person name="Cros-Aarteil S."/>
            <person name="Calhoun S."/>
            <person name="Haridas S."/>
            <person name="Kuo A."/>
            <person name="Mondo S."/>
            <person name="Pangilinan J."/>
            <person name="Riley R."/>
            <person name="LaButti K."/>
            <person name="Andreopoulos B."/>
            <person name="Lipzen A."/>
            <person name="Chen C."/>
            <person name="Yan M."/>
            <person name="Daum C."/>
            <person name="Ng V."/>
            <person name="Clum A."/>
            <person name="Steindorff A."/>
            <person name="Ohm R.A."/>
            <person name="Martin F."/>
            <person name="Silar P."/>
            <person name="Natvig D.O."/>
            <person name="Lalanne C."/>
            <person name="Gautier V."/>
            <person name="Ament-Velasquez S.L."/>
            <person name="Kruys A."/>
            <person name="Hutchinson M.I."/>
            <person name="Powell A.J."/>
            <person name="Barry K."/>
            <person name="Miller A.N."/>
            <person name="Grigoriev I.V."/>
            <person name="Debuchy R."/>
            <person name="Gladieux P."/>
            <person name="Hiltunen Thoren M."/>
            <person name="Johannesson H."/>
        </authorList>
    </citation>
    <scope>NUCLEOTIDE SEQUENCE</scope>
    <source>
        <strain evidence="1">CBS 123565</strain>
    </source>
</reference>
<dbReference type="AlphaFoldDB" id="A0AAN6UCB1"/>
<proteinExistence type="predicted"/>
<gene>
    <name evidence="1" type="ORF">BT67DRAFT_392192</name>
</gene>
<evidence type="ECO:0000313" key="1">
    <source>
        <dbReference type="EMBL" id="KAK4130094.1"/>
    </source>
</evidence>
<accession>A0AAN6UCB1</accession>
<protein>
    <submittedName>
        <fullName evidence="1">Uncharacterized protein</fullName>
    </submittedName>
</protein>
<organism evidence="1 2">
    <name type="scientific">Trichocladium antarcticum</name>
    <dbReference type="NCBI Taxonomy" id="1450529"/>
    <lineage>
        <taxon>Eukaryota</taxon>
        <taxon>Fungi</taxon>
        <taxon>Dikarya</taxon>
        <taxon>Ascomycota</taxon>
        <taxon>Pezizomycotina</taxon>
        <taxon>Sordariomycetes</taxon>
        <taxon>Sordariomycetidae</taxon>
        <taxon>Sordariales</taxon>
        <taxon>Chaetomiaceae</taxon>
        <taxon>Trichocladium</taxon>
    </lineage>
</organism>
<reference evidence="1" key="2">
    <citation type="submission" date="2023-05" db="EMBL/GenBank/DDBJ databases">
        <authorList>
            <consortium name="Lawrence Berkeley National Laboratory"/>
            <person name="Steindorff A."/>
            <person name="Hensen N."/>
            <person name="Bonometti L."/>
            <person name="Westerberg I."/>
            <person name="Brannstrom I.O."/>
            <person name="Guillou S."/>
            <person name="Cros-Aarteil S."/>
            <person name="Calhoun S."/>
            <person name="Haridas S."/>
            <person name="Kuo A."/>
            <person name="Mondo S."/>
            <person name="Pangilinan J."/>
            <person name="Riley R."/>
            <person name="Labutti K."/>
            <person name="Andreopoulos B."/>
            <person name="Lipzen A."/>
            <person name="Chen C."/>
            <person name="Yanf M."/>
            <person name="Daum C."/>
            <person name="Ng V."/>
            <person name="Clum A."/>
            <person name="Ohm R."/>
            <person name="Martin F."/>
            <person name="Silar P."/>
            <person name="Natvig D."/>
            <person name="Lalanne C."/>
            <person name="Gautier V."/>
            <person name="Ament-Velasquez S.L."/>
            <person name="Kruys A."/>
            <person name="Hutchinson M.I."/>
            <person name="Powell A.J."/>
            <person name="Barry K."/>
            <person name="Miller A.N."/>
            <person name="Grigoriev I.V."/>
            <person name="Debuchy R."/>
            <person name="Gladieux P."/>
            <person name="Thoren M.H."/>
            <person name="Johannesson H."/>
        </authorList>
    </citation>
    <scope>NUCLEOTIDE SEQUENCE</scope>
    <source>
        <strain evidence="1">CBS 123565</strain>
    </source>
</reference>
<dbReference type="Proteomes" id="UP001304895">
    <property type="component" value="Unassembled WGS sequence"/>
</dbReference>
<comment type="caution">
    <text evidence="1">The sequence shown here is derived from an EMBL/GenBank/DDBJ whole genome shotgun (WGS) entry which is preliminary data.</text>
</comment>
<dbReference type="EMBL" id="MU853443">
    <property type="protein sequence ID" value="KAK4130094.1"/>
    <property type="molecule type" value="Genomic_DNA"/>
</dbReference>
<evidence type="ECO:0000313" key="2">
    <source>
        <dbReference type="Proteomes" id="UP001304895"/>
    </source>
</evidence>
<sequence>MGNPQYISNGTCFYAPGKEADDSFLPCGNSAFGHAHCCVAGEMCLDQNACYSDRFGTTYLAGCSDMDYEDPRCPDKKAYQGTLVCFDTAAPTSPWHS</sequence>
<keyword evidence="2" id="KW-1185">Reference proteome</keyword>